<gene>
    <name evidence="2" type="ORF">MCYG_02177</name>
</gene>
<dbReference type="OrthoDB" id="18412at2759"/>
<reference evidence="3" key="1">
    <citation type="journal article" date="2012" name="MBio">
        <title>Comparative genome analysis of Trichophyton rubrum and related dermatophytes reveals candidate genes involved in infection.</title>
        <authorList>
            <person name="Martinez D.A."/>
            <person name="Oliver B.G."/>
            <person name="Graeser Y."/>
            <person name="Goldberg J.M."/>
            <person name="Li W."/>
            <person name="Martinez-Rossi N.M."/>
            <person name="Monod M."/>
            <person name="Shelest E."/>
            <person name="Barton R.C."/>
            <person name="Birch E."/>
            <person name="Brakhage A.A."/>
            <person name="Chen Z."/>
            <person name="Gurr S.J."/>
            <person name="Heiman D."/>
            <person name="Heitman J."/>
            <person name="Kosti I."/>
            <person name="Rossi A."/>
            <person name="Saif S."/>
            <person name="Samalova M."/>
            <person name="Saunders C.W."/>
            <person name="Shea T."/>
            <person name="Summerbell R.C."/>
            <person name="Xu J."/>
            <person name="Young S."/>
            <person name="Zeng Q."/>
            <person name="Birren B.W."/>
            <person name="Cuomo C.A."/>
            <person name="White T.C."/>
        </authorList>
    </citation>
    <scope>NUCLEOTIDE SEQUENCE [LARGE SCALE GENOMIC DNA]</scope>
    <source>
        <strain evidence="3">ATCC MYA-4605 / CBS 113480</strain>
    </source>
</reference>
<evidence type="ECO:0000256" key="1">
    <source>
        <dbReference type="SAM" id="MobiDB-lite"/>
    </source>
</evidence>
<name>C5FJ28_ARTOC</name>
<dbReference type="Proteomes" id="UP000002035">
    <property type="component" value="Unassembled WGS sequence"/>
</dbReference>
<proteinExistence type="predicted"/>
<dbReference type="RefSeq" id="XP_002849243.1">
    <property type="nucleotide sequence ID" value="XM_002849197.1"/>
</dbReference>
<dbReference type="GeneID" id="9223180"/>
<feature type="region of interest" description="Disordered" evidence="1">
    <location>
        <begin position="89"/>
        <end position="134"/>
    </location>
</feature>
<evidence type="ECO:0000313" key="2">
    <source>
        <dbReference type="EMBL" id="EEQ29358.1"/>
    </source>
</evidence>
<dbReference type="STRING" id="554155.C5FJ28"/>
<sequence length="175" mass="19298">MSSLWRTEGGSDGNALPKYDSQLRPAEDITAAVNNAQPTAVSGHGNTKEGFSSLESSPELQELWSRFPGFRSRLREIYNLTLEEEWVEEAKPDSHGWGRGRGRGRGRGTHSSRGGGRSRGPWTPEKGFNRGLGKVRKWREACDDDSASRRATGADDEAFRRFIALVIDMDTTGTG</sequence>
<dbReference type="AlphaFoldDB" id="C5FJ28"/>
<keyword evidence="3" id="KW-1185">Reference proteome</keyword>
<evidence type="ECO:0000313" key="3">
    <source>
        <dbReference type="Proteomes" id="UP000002035"/>
    </source>
</evidence>
<dbReference type="HOGENOM" id="CLU_063513_2_0_1"/>
<dbReference type="EMBL" id="DS995702">
    <property type="protein sequence ID" value="EEQ29358.1"/>
    <property type="molecule type" value="Genomic_DNA"/>
</dbReference>
<dbReference type="VEuPathDB" id="FungiDB:MCYG_02177"/>
<dbReference type="eggNOG" id="ENOG502SF86">
    <property type="taxonomic scope" value="Eukaryota"/>
</dbReference>
<accession>C5FJ28</accession>
<organism evidence="2 3">
    <name type="scientific">Arthroderma otae (strain ATCC MYA-4605 / CBS 113480)</name>
    <name type="common">Microsporum canis</name>
    <dbReference type="NCBI Taxonomy" id="554155"/>
    <lineage>
        <taxon>Eukaryota</taxon>
        <taxon>Fungi</taxon>
        <taxon>Dikarya</taxon>
        <taxon>Ascomycota</taxon>
        <taxon>Pezizomycotina</taxon>
        <taxon>Eurotiomycetes</taxon>
        <taxon>Eurotiomycetidae</taxon>
        <taxon>Onygenales</taxon>
        <taxon>Arthrodermataceae</taxon>
        <taxon>Microsporum</taxon>
    </lineage>
</organism>
<feature type="compositionally biased region" description="Basic residues" evidence="1">
    <location>
        <begin position="98"/>
        <end position="110"/>
    </location>
</feature>
<protein>
    <submittedName>
        <fullName evidence="2">Uncharacterized protein</fullName>
    </submittedName>
</protein>